<comment type="caution">
    <text evidence="1">The sequence shown here is derived from an EMBL/GenBank/DDBJ whole genome shotgun (WGS) entry which is preliminary data.</text>
</comment>
<dbReference type="Proteomes" id="UP000521872">
    <property type="component" value="Unassembled WGS sequence"/>
</dbReference>
<keyword evidence="2" id="KW-1185">Reference proteome</keyword>
<name>A0A8H4QWY1_9AGAR</name>
<proteinExistence type="predicted"/>
<sequence>MTLQKLSQNIGYPSVVVRPIYPTPVPSYTQANSPPTEDLFDAYLVDPTMLNADTYVKAEDIPTLSNDLSLAAAALAINDATEPQHDMVVSISTAFHPNAIPAPDMMFSSSDGVIFYVNRTTIQRACPTAFASSSTVLLHDLALEDTILPLEIGSAELNIILHALYGTSPVAQSPDVNTLVRAVDLMPTFDIPPKMVIVPLSPLHDLLLFQAPLYGLEIYALGAHHEIPSLAVGASSHLLSYDLASISDETAVRIGPLYLKRLMLLHINRFTALKAILLRPPHPHPPTKKCTLRDQERMTRTWAMVAASFSWDARLDVTTQSIQAALEPPMKQIDCEVCQQTLKAQVKDVIVQWASVKVSGSVSTLKIRVLIG</sequence>
<gene>
    <name evidence="1" type="ORF">D9613_009870</name>
</gene>
<accession>A0A8H4QWY1</accession>
<protein>
    <submittedName>
        <fullName evidence="1">Uncharacterized protein</fullName>
    </submittedName>
</protein>
<dbReference type="AlphaFoldDB" id="A0A8H4QWY1"/>
<organism evidence="1 2">
    <name type="scientific">Agrocybe pediades</name>
    <dbReference type="NCBI Taxonomy" id="84607"/>
    <lineage>
        <taxon>Eukaryota</taxon>
        <taxon>Fungi</taxon>
        <taxon>Dikarya</taxon>
        <taxon>Basidiomycota</taxon>
        <taxon>Agaricomycotina</taxon>
        <taxon>Agaricomycetes</taxon>
        <taxon>Agaricomycetidae</taxon>
        <taxon>Agaricales</taxon>
        <taxon>Agaricineae</taxon>
        <taxon>Strophariaceae</taxon>
        <taxon>Agrocybe</taxon>
    </lineage>
</organism>
<evidence type="ECO:0000313" key="1">
    <source>
        <dbReference type="EMBL" id="KAF4618713.1"/>
    </source>
</evidence>
<reference evidence="1 2" key="1">
    <citation type="submission" date="2019-12" db="EMBL/GenBank/DDBJ databases">
        <authorList>
            <person name="Floudas D."/>
            <person name="Bentzer J."/>
            <person name="Ahren D."/>
            <person name="Johansson T."/>
            <person name="Persson P."/>
            <person name="Tunlid A."/>
        </authorList>
    </citation>
    <scope>NUCLEOTIDE SEQUENCE [LARGE SCALE GENOMIC DNA]</scope>
    <source>
        <strain evidence="1 2">CBS 102.39</strain>
    </source>
</reference>
<dbReference type="EMBL" id="JAACJL010000017">
    <property type="protein sequence ID" value="KAF4618713.1"/>
    <property type="molecule type" value="Genomic_DNA"/>
</dbReference>
<evidence type="ECO:0000313" key="2">
    <source>
        <dbReference type="Proteomes" id="UP000521872"/>
    </source>
</evidence>